<name>A0ABS6JF65_9BACI</name>
<keyword evidence="3" id="KW-1185">Reference proteome</keyword>
<feature type="region of interest" description="Disordered" evidence="1">
    <location>
        <begin position="1"/>
        <end position="21"/>
    </location>
</feature>
<proteinExistence type="predicted"/>
<sequence length="56" mass="6167">MIEYSVDCSEPPGDKKTPCIRTKGVDMDGALVPMVKESVLKRKSTTKNNTANLLKK</sequence>
<comment type="caution">
    <text evidence="2">The sequence shown here is derived from an EMBL/GenBank/DDBJ whole genome shotgun (WGS) entry which is preliminary data.</text>
</comment>
<dbReference type="RefSeq" id="WP_217066489.1">
    <property type="nucleotide sequence ID" value="NZ_JAHQCS010000096.1"/>
</dbReference>
<accession>A0ABS6JF65</accession>
<organism evidence="2 3">
    <name type="scientific">Evansella tamaricis</name>
    <dbReference type="NCBI Taxonomy" id="2069301"/>
    <lineage>
        <taxon>Bacteria</taxon>
        <taxon>Bacillati</taxon>
        <taxon>Bacillota</taxon>
        <taxon>Bacilli</taxon>
        <taxon>Bacillales</taxon>
        <taxon>Bacillaceae</taxon>
        <taxon>Evansella</taxon>
    </lineage>
</organism>
<dbReference type="EMBL" id="JAHQCS010000096">
    <property type="protein sequence ID" value="MBU9712303.1"/>
    <property type="molecule type" value="Genomic_DNA"/>
</dbReference>
<protein>
    <submittedName>
        <fullName evidence="2">Uncharacterized protein</fullName>
    </submittedName>
</protein>
<gene>
    <name evidence="2" type="ORF">KS419_11175</name>
</gene>
<reference evidence="2 3" key="1">
    <citation type="submission" date="2021-06" db="EMBL/GenBank/DDBJ databases">
        <title>Bacillus sp. RD4P76, an endophyte from a halophyte.</title>
        <authorList>
            <person name="Sun J.-Q."/>
        </authorList>
    </citation>
    <scope>NUCLEOTIDE SEQUENCE [LARGE SCALE GENOMIC DNA]</scope>
    <source>
        <strain evidence="2 3">CGMCC 1.15917</strain>
    </source>
</reference>
<evidence type="ECO:0000313" key="3">
    <source>
        <dbReference type="Proteomes" id="UP000784880"/>
    </source>
</evidence>
<evidence type="ECO:0000256" key="1">
    <source>
        <dbReference type="SAM" id="MobiDB-lite"/>
    </source>
</evidence>
<evidence type="ECO:0000313" key="2">
    <source>
        <dbReference type="EMBL" id="MBU9712303.1"/>
    </source>
</evidence>
<dbReference type="Proteomes" id="UP000784880">
    <property type="component" value="Unassembled WGS sequence"/>
</dbReference>